<dbReference type="Proteomes" id="UP000694846">
    <property type="component" value="Unplaced"/>
</dbReference>
<accession>A0A8B8G733</accession>
<keyword evidence="2" id="KW-0539">Nucleus</keyword>
<dbReference type="PANTHER" id="PTHR21686:SF12">
    <property type="entry name" value="DEOXYNUCLEOTIDYLTRANSFERASE TERMINAL-INTERACTING PROTEIN 2"/>
    <property type="match status" value="1"/>
</dbReference>
<name>A0A8B8G733_9HEMI</name>
<evidence type="ECO:0000313" key="5">
    <source>
        <dbReference type="RefSeq" id="XP_025418682.1"/>
    </source>
</evidence>
<dbReference type="OrthoDB" id="427886at2759"/>
<feature type="domain" description="Fcf2 pre-rRNA processing C-terminal" evidence="3">
    <location>
        <begin position="4"/>
        <end position="97"/>
    </location>
</feature>
<dbReference type="Pfam" id="PF08698">
    <property type="entry name" value="Fcf2"/>
    <property type="match status" value="1"/>
</dbReference>
<dbReference type="InterPro" id="IPR039883">
    <property type="entry name" value="Fcf2/DNTTIP2"/>
</dbReference>
<dbReference type="GO" id="GO:0005730">
    <property type="term" value="C:nucleolus"/>
    <property type="evidence" value="ECO:0007669"/>
    <property type="project" value="UniProtKB-SubCell"/>
</dbReference>
<dbReference type="AlphaFoldDB" id="A0A8B8G733"/>
<evidence type="ECO:0000256" key="2">
    <source>
        <dbReference type="ARBA" id="ARBA00023242"/>
    </source>
</evidence>
<keyword evidence="4" id="KW-1185">Reference proteome</keyword>
<protein>
    <submittedName>
        <fullName evidence="5">rRNA-processing protein fcf2-like</fullName>
    </submittedName>
</protein>
<evidence type="ECO:0000259" key="3">
    <source>
        <dbReference type="Pfam" id="PF08698"/>
    </source>
</evidence>
<proteinExistence type="predicted"/>
<organism evidence="4 5">
    <name type="scientific">Sipha flava</name>
    <name type="common">yellow sugarcane aphid</name>
    <dbReference type="NCBI Taxonomy" id="143950"/>
    <lineage>
        <taxon>Eukaryota</taxon>
        <taxon>Metazoa</taxon>
        <taxon>Ecdysozoa</taxon>
        <taxon>Arthropoda</taxon>
        <taxon>Hexapoda</taxon>
        <taxon>Insecta</taxon>
        <taxon>Pterygota</taxon>
        <taxon>Neoptera</taxon>
        <taxon>Paraneoptera</taxon>
        <taxon>Hemiptera</taxon>
        <taxon>Sternorrhyncha</taxon>
        <taxon>Aphidomorpha</taxon>
        <taxon>Aphidoidea</taxon>
        <taxon>Aphididae</taxon>
        <taxon>Sipha</taxon>
    </lineage>
</organism>
<feature type="non-terminal residue" evidence="5">
    <location>
        <position position="1"/>
    </location>
</feature>
<dbReference type="GO" id="GO:0006396">
    <property type="term" value="P:RNA processing"/>
    <property type="evidence" value="ECO:0007669"/>
    <property type="project" value="TreeGrafter"/>
</dbReference>
<dbReference type="RefSeq" id="XP_025418682.1">
    <property type="nucleotide sequence ID" value="XM_025562897.1"/>
</dbReference>
<dbReference type="GeneID" id="112689266"/>
<gene>
    <name evidence="5" type="primary">LOC112689266</name>
</gene>
<evidence type="ECO:0000256" key="1">
    <source>
        <dbReference type="ARBA" id="ARBA00004604"/>
    </source>
</evidence>
<evidence type="ECO:0000313" key="4">
    <source>
        <dbReference type="Proteomes" id="UP000694846"/>
    </source>
</evidence>
<dbReference type="PANTHER" id="PTHR21686">
    <property type="entry name" value="DEOXYNUCLEOTIDYLTRANSFERASE TERMINAL-INTERACTING PROTEIN 2"/>
    <property type="match status" value="1"/>
</dbReference>
<comment type="subcellular location">
    <subcellularLocation>
        <location evidence="1">Nucleus</location>
        <location evidence="1">Nucleolus</location>
    </subcellularLocation>
</comment>
<sequence length="127" mass="15108">RQEAKTKGKNWFDLPATKLTDSVRHDLDLIRMRSALDTKRFYKKNETEAYPKYFQIGTVVDSPYEGKTGRLINKERKRTMVDELLADVEFKQSAKKRYKNILMSNPKLAAKIKRENRKMKKLKKKRK</sequence>
<dbReference type="GO" id="GO:0003723">
    <property type="term" value="F:RNA binding"/>
    <property type="evidence" value="ECO:0007669"/>
    <property type="project" value="TreeGrafter"/>
</dbReference>
<reference evidence="5" key="1">
    <citation type="submission" date="2025-08" db="UniProtKB">
        <authorList>
            <consortium name="RefSeq"/>
        </authorList>
    </citation>
    <scope>IDENTIFICATION</scope>
    <source>
        <tissue evidence="5">Whole body</tissue>
    </source>
</reference>
<dbReference type="InterPro" id="IPR014810">
    <property type="entry name" value="Fcf2_C"/>
</dbReference>